<gene>
    <name evidence="3" type="ORF">J2S36_001559</name>
</gene>
<protein>
    <submittedName>
        <fullName evidence="3">Aminoglycoside phosphotransferase</fullName>
    </submittedName>
</protein>
<accession>A0ABU1T430</accession>
<dbReference type="SUPFAM" id="SSF56112">
    <property type="entry name" value="Protein kinase-like (PK-like)"/>
    <property type="match status" value="1"/>
</dbReference>
<feature type="region of interest" description="Disordered" evidence="1">
    <location>
        <begin position="1"/>
        <end position="21"/>
    </location>
</feature>
<comment type="caution">
    <text evidence="3">The sequence shown here is derived from an EMBL/GenBank/DDBJ whole genome shotgun (WGS) entry which is preliminary data.</text>
</comment>
<evidence type="ECO:0000259" key="2">
    <source>
        <dbReference type="Pfam" id="PF01636"/>
    </source>
</evidence>
<feature type="domain" description="Aminoglycoside phosphotransferase" evidence="2">
    <location>
        <begin position="157"/>
        <end position="349"/>
    </location>
</feature>
<sequence length="429" mass="47558">MSKSIPAVAAVRPNPQRAQQERTDLALLTSQRAGEMLRLAYADLGILRSWKVHQVHHRPGAGVCVGYSIVVDTNPPFARRDLYVLAATAKIQEEKVLEVGGKRLRLGKTAVNIWEYPYDPELPALALACDVEKMSAYLGQPVELELIGYRPTRRAVVRVDRVDHRPLFAKVIRPSMQQDFEYRLQIMQRARIACPQIYAREVGIVLMTAIPGVPLSRVLAQSSRRTPSEKRITKTAARTILRDLEEISAALPQTAIALRERPAWVDRCEHYASAAALTLPKMQSQCTQIAKDIRYLLARADLGPKVPTHGDFYEANIYIDPQTRKICGLLDLDSLGPGYRVHDWGCLLGHMSVLPTLAPKIYDGVAPIVDDWYELLGFSVDPVALAASAAGTALSLVAGARKSRAGWNTEAINRLTAAQSWVERGFTQL</sequence>
<dbReference type="Gene3D" id="3.90.1200.10">
    <property type="match status" value="1"/>
</dbReference>
<dbReference type="RefSeq" id="WP_309957161.1">
    <property type="nucleotide sequence ID" value="NZ_JAVDUJ010000001.1"/>
</dbReference>
<reference evidence="3 4" key="1">
    <citation type="submission" date="2023-07" db="EMBL/GenBank/DDBJ databases">
        <title>Sequencing the genomes of 1000 actinobacteria strains.</title>
        <authorList>
            <person name="Klenk H.-P."/>
        </authorList>
    </citation>
    <scope>NUCLEOTIDE SEQUENCE [LARGE SCALE GENOMIC DNA]</scope>
    <source>
        <strain evidence="3 4">DSM 15539</strain>
    </source>
</reference>
<evidence type="ECO:0000313" key="4">
    <source>
        <dbReference type="Proteomes" id="UP001266099"/>
    </source>
</evidence>
<organism evidence="3 4">
    <name type="scientific">Arcanobacterium hippocoleae</name>
    <dbReference type="NCBI Taxonomy" id="149017"/>
    <lineage>
        <taxon>Bacteria</taxon>
        <taxon>Bacillati</taxon>
        <taxon>Actinomycetota</taxon>
        <taxon>Actinomycetes</taxon>
        <taxon>Actinomycetales</taxon>
        <taxon>Actinomycetaceae</taxon>
        <taxon>Arcanobacterium</taxon>
    </lineage>
</organism>
<dbReference type="Pfam" id="PF01636">
    <property type="entry name" value="APH"/>
    <property type="match status" value="1"/>
</dbReference>
<dbReference type="InterPro" id="IPR002575">
    <property type="entry name" value="Aminoglycoside_PTrfase"/>
</dbReference>
<dbReference type="Proteomes" id="UP001266099">
    <property type="component" value="Unassembled WGS sequence"/>
</dbReference>
<evidence type="ECO:0000256" key="1">
    <source>
        <dbReference type="SAM" id="MobiDB-lite"/>
    </source>
</evidence>
<name>A0ABU1T430_9ACTO</name>
<dbReference type="EMBL" id="JAVDUJ010000001">
    <property type="protein sequence ID" value="MDR6940016.1"/>
    <property type="molecule type" value="Genomic_DNA"/>
</dbReference>
<dbReference type="InterPro" id="IPR011009">
    <property type="entry name" value="Kinase-like_dom_sf"/>
</dbReference>
<proteinExistence type="predicted"/>
<keyword evidence="4" id="KW-1185">Reference proteome</keyword>
<evidence type="ECO:0000313" key="3">
    <source>
        <dbReference type="EMBL" id="MDR6940016.1"/>
    </source>
</evidence>